<evidence type="ECO:0000256" key="1">
    <source>
        <dbReference type="SAM" id="SignalP"/>
    </source>
</evidence>
<dbReference type="PANTHER" id="PTHR36299:SF2">
    <property type="entry name" value="DUF4773 DOMAIN-CONTAINING PROTEIN"/>
    <property type="match status" value="1"/>
</dbReference>
<feature type="chain" id="PRO_5003990645" description="DUF4773 domain-containing protein" evidence="1">
    <location>
        <begin position="19"/>
        <end position="161"/>
    </location>
</feature>
<name>L8HDN4_ACACF</name>
<evidence type="ECO:0000313" key="4">
    <source>
        <dbReference type="Proteomes" id="UP000011083"/>
    </source>
</evidence>
<feature type="signal peptide" evidence="1">
    <location>
        <begin position="1"/>
        <end position="18"/>
    </location>
</feature>
<feature type="domain" description="DUF4773" evidence="2">
    <location>
        <begin position="39"/>
        <end position="159"/>
    </location>
</feature>
<evidence type="ECO:0000313" key="3">
    <source>
        <dbReference type="EMBL" id="ELR23305.1"/>
    </source>
</evidence>
<keyword evidence="4" id="KW-1185">Reference proteome</keyword>
<dbReference type="EMBL" id="KB007857">
    <property type="protein sequence ID" value="ELR23305.1"/>
    <property type="molecule type" value="Genomic_DNA"/>
</dbReference>
<gene>
    <name evidence="3" type="ORF">ACA1_068890</name>
</gene>
<sequence>MKICVVALVLVFVAVAAAAFPAKFIADDQRPANKWNPPQCNTTGYSFNCCDQLDFTVTIPFEGKVHINDSVCASLVVDPKSLNATVTLIIDGAVLYKDTFSVYDLADVCVPIQFGVSICLNWSNVVWNSATEDLSGCADIAAEVAGITIFDLPLGCFKLHV</sequence>
<dbReference type="InterPro" id="IPR031941">
    <property type="entry name" value="DUF4773"/>
</dbReference>
<proteinExistence type="predicted"/>
<dbReference type="Pfam" id="PF15998">
    <property type="entry name" value="DUF4773"/>
    <property type="match status" value="1"/>
</dbReference>
<dbReference type="PANTHER" id="PTHR36299">
    <property type="entry name" value="AGAP008005-PA"/>
    <property type="match status" value="1"/>
</dbReference>
<reference evidence="3 4" key="1">
    <citation type="journal article" date="2013" name="Genome Biol.">
        <title>Genome of Acanthamoeba castellanii highlights extensive lateral gene transfer and early evolution of tyrosine kinase signaling.</title>
        <authorList>
            <person name="Clarke M."/>
            <person name="Lohan A.J."/>
            <person name="Liu B."/>
            <person name="Lagkouvardos I."/>
            <person name="Roy S."/>
            <person name="Zafar N."/>
            <person name="Bertelli C."/>
            <person name="Schilde C."/>
            <person name="Kianianmomeni A."/>
            <person name="Burglin T.R."/>
            <person name="Frech C."/>
            <person name="Turcotte B."/>
            <person name="Kopec K.O."/>
            <person name="Synnott J.M."/>
            <person name="Choo C."/>
            <person name="Paponov I."/>
            <person name="Finkler A."/>
            <person name="Soon Heng Tan C."/>
            <person name="Hutchins A.P."/>
            <person name="Weinmeier T."/>
            <person name="Rattei T."/>
            <person name="Chu J.S."/>
            <person name="Gimenez G."/>
            <person name="Irimia M."/>
            <person name="Rigden D.J."/>
            <person name="Fitzpatrick D.A."/>
            <person name="Lorenzo-Morales J."/>
            <person name="Bateman A."/>
            <person name="Chiu C.H."/>
            <person name="Tang P."/>
            <person name="Hegemann P."/>
            <person name="Fromm H."/>
            <person name="Raoult D."/>
            <person name="Greub G."/>
            <person name="Miranda-Saavedra D."/>
            <person name="Chen N."/>
            <person name="Nash P."/>
            <person name="Ginger M.L."/>
            <person name="Horn M."/>
            <person name="Schaap P."/>
            <person name="Caler L."/>
            <person name="Loftus B."/>
        </authorList>
    </citation>
    <scope>NUCLEOTIDE SEQUENCE [LARGE SCALE GENOMIC DNA]</scope>
    <source>
        <strain evidence="3 4">Neff</strain>
    </source>
</reference>
<evidence type="ECO:0000259" key="2">
    <source>
        <dbReference type="Pfam" id="PF15998"/>
    </source>
</evidence>
<dbReference type="RefSeq" id="XP_004352833.1">
    <property type="nucleotide sequence ID" value="XM_004352781.1"/>
</dbReference>
<dbReference type="VEuPathDB" id="AmoebaDB:ACA1_068890"/>
<accession>L8HDN4</accession>
<dbReference type="OrthoDB" id="5952164at2759"/>
<dbReference type="GeneID" id="14924278"/>
<keyword evidence="1" id="KW-0732">Signal</keyword>
<organism evidence="3 4">
    <name type="scientific">Acanthamoeba castellanii (strain ATCC 30010 / Neff)</name>
    <dbReference type="NCBI Taxonomy" id="1257118"/>
    <lineage>
        <taxon>Eukaryota</taxon>
        <taxon>Amoebozoa</taxon>
        <taxon>Discosea</taxon>
        <taxon>Longamoebia</taxon>
        <taxon>Centramoebida</taxon>
        <taxon>Acanthamoebidae</taxon>
        <taxon>Acanthamoeba</taxon>
    </lineage>
</organism>
<dbReference type="Proteomes" id="UP000011083">
    <property type="component" value="Unassembled WGS sequence"/>
</dbReference>
<dbReference type="KEGG" id="acan:ACA1_068890"/>
<protein>
    <recommendedName>
        <fullName evidence="2">DUF4773 domain-containing protein</fullName>
    </recommendedName>
</protein>
<dbReference type="AlphaFoldDB" id="L8HDN4"/>